<keyword evidence="2" id="KW-1185">Reference proteome</keyword>
<protein>
    <submittedName>
        <fullName evidence="1">Uncharacterized protein</fullName>
    </submittedName>
</protein>
<dbReference type="AlphaFoldDB" id="A0A834NAF4"/>
<comment type="caution">
    <text evidence="1">The sequence shown here is derived from an EMBL/GenBank/DDBJ whole genome shotgun (WGS) entry which is preliminary data.</text>
</comment>
<dbReference type="Proteomes" id="UP000600918">
    <property type="component" value="Unassembled WGS sequence"/>
</dbReference>
<evidence type="ECO:0000313" key="1">
    <source>
        <dbReference type="EMBL" id="KAF7400233.1"/>
    </source>
</evidence>
<proteinExistence type="predicted"/>
<organism evidence="1 2">
    <name type="scientific">Vespula pensylvanica</name>
    <name type="common">Western yellow jacket</name>
    <name type="synonym">Wasp</name>
    <dbReference type="NCBI Taxonomy" id="30213"/>
    <lineage>
        <taxon>Eukaryota</taxon>
        <taxon>Metazoa</taxon>
        <taxon>Ecdysozoa</taxon>
        <taxon>Arthropoda</taxon>
        <taxon>Hexapoda</taxon>
        <taxon>Insecta</taxon>
        <taxon>Pterygota</taxon>
        <taxon>Neoptera</taxon>
        <taxon>Endopterygota</taxon>
        <taxon>Hymenoptera</taxon>
        <taxon>Apocrita</taxon>
        <taxon>Aculeata</taxon>
        <taxon>Vespoidea</taxon>
        <taxon>Vespidae</taxon>
        <taxon>Vespinae</taxon>
        <taxon>Vespula</taxon>
    </lineage>
</organism>
<sequence length="146" mass="17166">MAQELHLFLFINSQLMANEFTYGNELKVETASSATNMRWLTPALTLTIPLGYALIELHLYKFIHRYDYRRMSKTLFPYCTYSSRKNFRFHVQTIDDDYVPDTACPHTFDISASRKIIILVKSLTMKGKQKDYVYTPTIRHAENKKL</sequence>
<accession>A0A834NAF4</accession>
<dbReference type="EMBL" id="JACSDY010000018">
    <property type="protein sequence ID" value="KAF7400233.1"/>
    <property type="molecule type" value="Genomic_DNA"/>
</dbReference>
<gene>
    <name evidence="1" type="ORF">H0235_015970</name>
</gene>
<evidence type="ECO:0000313" key="2">
    <source>
        <dbReference type="Proteomes" id="UP000600918"/>
    </source>
</evidence>
<reference evidence="1" key="1">
    <citation type="journal article" date="2020" name="G3 (Bethesda)">
        <title>High-Quality Assemblies for Three Invasive Social Wasps from the &lt;i&gt;Vespula&lt;/i&gt; Genus.</title>
        <authorList>
            <person name="Harrop T.W.R."/>
            <person name="Guhlin J."/>
            <person name="McLaughlin G.M."/>
            <person name="Permina E."/>
            <person name="Stockwell P."/>
            <person name="Gilligan J."/>
            <person name="Le Lec M.F."/>
            <person name="Gruber M.A.M."/>
            <person name="Quinn O."/>
            <person name="Lovegrove M."/>
            <person name="Duncan E.J."/>
            <person name="Remnant E.J."/>
            <person name="Van Eeckhoven J."/>
            <person name="Graham B."/>
            <person name="Knapp R.A."/>
            <person name="Langford K.W."/>
            <person name="Kronenberg Z."/>
            <person name="Press M.O."/>
            <person name="Eacker S.M."/>
            <person name="Wilson-Rankin E.E."/>
            <person name="Purcell J."/>
            <person name="Lester P.J."/>
            <person name="Dearden P.K."/>
        </authorList>
    </citation>
    <scope>NUCLEOTIDE SEQUENCE</scope>
    <source>
        <strain evidence="1">Volc-1</strain>
    </source>
</reference>
<name>A0A834NAF4_VESPE</name>